<evidence type="ECO:0000313" key="2">
    <source>
        <dbReference type="EMBL" id="GMT34311.1"/>
    </source>
</evidence>
<dbReference type="AlphaFoldDB" id="A0AAV5WTH2"/>
<comment type="caution">
    <text evidence="2">The sequence shown here is derived from an EMBL/GenBank/DDBJ whole genome shotgun (WGS) entry which is preliminary data.</text>
</comment>
<dbReference type="InterPro" id="IPR016187">
    <property type="entry name" value="CTDL_fold"/>
</dbReference>
<dbReference type="Proteomes" id="UP001432322">
    <property type="component" value="Unassembled WGS sequence"/>
</dbReference>
<reference evidence="2" key="1">
    <citation type="submission" date="2023-10" db="EMBL/GenBank/DDBJ databases">
        <title>Genome assembly of Pristionchus species.</title>
        <authorList>
            <person name="Yoshida K."/>
            <person name="Sommer R.J."/>
        </authorList>
    </citation>
    <scope>NUCLEOTIDE SEQUENCE</scope>
    <source>
        <strain evidence="2">RS5133</strain>
    </source>
</reference>
<name>A0AAV5WTH2_9BILA</name>
<keyword evidence="3" id="KW-1185">Reference proteome</keyword>
<dbReference type="CDD" id="cd00037">
    <property type="entry name" value="CLECT"/>
    <property type="match status" value="1"/>
</dbReference>
<dbReference type="InterPro" id="IPR016186">
    <property type="entry name" value="C-type_lectin-like/link_sf"/>
</dbReference>
<organism evidence="2 3">
    <name type="scientific">Pristionchus fissidentatus</name>
    <dbReference type="NCBI Taxonomy" id="1538716"/>
    <lineage>
        <taxon>Eukaryota</taxon>
        <taxon>Metazoa</taxon>
        <taxon>Ecdysozoa</taxon>
        <taxon>Nematoda</taxon>
        <taxon>Chromadorea</taxon>
        <taxon>Rhabditida</taxon>
        <taxon>Rhabditina</taxon>
        <taxon>Diplogasteromorpha</taxon>
        <taxon>Diplogasteroidea</taxon>
        <taxon>Neodiplogasteridae</taxon>
        <taxon>Pristionchus</taxon>
    </lineage>
</organism>
<gene>
    <name evidence="2" type="ORF">PFISCL1PPCAC_25608</name>
</gene>
<keyword evidence="1" id="KW-1133">Transmembrane helix</keyword>
<proteinExistence type="predicted"/>
<keyword evidence="1" id="KW-0472">Membrane</keyword>
<protein>
    <recommendedName>
        <fullName evidence="4">C-type lectin</fullName>
    </recommendedName>
</protein>
<dbReference type="Gene3D" id="3.10.100.10">
    <property type="entry name" value="Mannose-Binding Protein A, subunit A"/>
    <property type="match status" value="1"/>
</dbReference>
<evidence type="ECO:0000313" key="3">
    <source>
        <dbReference type="Proteomes" id="UP001432322"/>
    </source>
</evidence>
<dbReference type="SUPFAM" id="SSF56436">
    <property type="entry name" value="C-type lectin-like"/>
    <property type="match status" value="1"/>
</dbReference>
<sequence>TLCSTLSEMQPTALILCSIVGVAFSACGAGWTQTGNKCFKLIPSPYTWTALNNACTYMGGRLASISSAAENAAVHRLAAGREIYIGGLSYQ</sequence>
<evidence type="ECO:0000256" key="1">
    <source>
        <dbReference type="SAM" id="Phobius"/>
    </source>
</evidence>
<dbReference type="EMBL" id="BTSY01000006">
    <property type="protein sequence ID" value="GMT34311.1"/>
    <property type="molecule type" value="Genomic_DNA"/>
</dbReference>
<feature type="non-terminal residue" evidence="2">
    <location>
        <position position="1"/>
    </location>
</feature>
<accession>A0AAV5WTH2</accession>
<feature type="transmembrane region" description="Helical" evidence="1">
    <location>
        <begin position="12"/>
        <end position="31"/>
    </location>
</feature>
<evidence type="ECO:0008006" key="4">
    <source>
        <dbReference type="Google" id="ProtNLM"/>
    </source>
</evidence>
<feature type="non-terminal residue" evidence="2">
    <location>
        <position position="91"/>
    </location>
</feature>
<keyword evidence="1" id="KW-0812">Transmembrane</keyword>